<dbReference type="InterPro" id="IPR019734">
    <property type="entry name" value="TPR_rpt"/>
</dbReference>
<dbReference type="Pfam" id="PF13432">
    <property type="entry name" value="TPR_16"/>
    <property type="match status" value="1"/>
</dbReference>
<dbReference type="InterPro" id="IPR029068">
    <property type="entry name" value="Glyas_Bleomycin-R_OHBP_Dase"/>
</dbReference>
<dbReference type="Gene3D" id="1.25.40.10">
    <property type="entry name" value="Tetratricopeptide repeat domain"/>
    <property type="match status" value="1"/>
</dbReference>
<dbReference type="SMART" id="SM00028">
    <property type="entry name" value="TPR"/>
    <property type="match status" value="4"/>
</dbReference>
<dbReference type="Gene3D" id="3.10.180.10">
    <property type="entry name" value="2,3-Dihydroxybiphenyl 1,2-Dioxygenase, domain 1"/>
    <property type="match status" value="1"/>
</dbReference>
<dbReference type="SUPFAM" id="SSF54593">
    <property type="entry name" value="Glyoxalase/Bleomycin resistance protein/Dihydroxybiphenyl dioxygenase"/>
    <property type="match status" value="1"/>
</dbReference>
<dbReference type="RefSeq" id="WP_145859604.1">
    <property type="nucleotide sequence ID" value="NZ_RPFW01000007.1"/>
</dbReference>
<feature type="region of interest" description="Disordered" evidence="2">
    <location>
        <begin position="345"/>
        <end position="374"/>
    </location>
</feature>
<dbReference type="SUPFAM" id="SSF48452">
    <property type="entry name" value="TPR-like"/>
    <property type="match status" value="1"/>
</dbReference>
<dbReference type="Pfam" id="PF18029">
    <property type="entry name" value="Glyoxalase_6"/>
    <property type="match status" value="1"/>
</dbReference>
<evidence type="ECO:0000256" key="1">
    <source>
        <dbReference type="PROSITE-ProRule" id="PRU00339"/>
    </source>
</evidence>
<keyword evidence="1" id="KW-0802">TPR repeat</keyword>
<feature type="domain" description="Glyoxalase-like" evidence="4">
    <location>
        <begin position="454"/>
        <end position="590"/>
    </location>
</feature>
<dbReference type="OrthoDB" id="3212826at2"/>
<keyword evidence="3" id="KW-0812">Transmembrane</keyword>
<name>A0A6P2BQT3_9ACTN</name>
<keyword evidence="6" id="KW-1185">Reference proteome</keyword>
<protein>
    <recommendedName>
        <fullName evidence="4">Glyoxalase-like domain-containing protein</fullName>
    </recommendedName>
</protein>
<evidence type="ECO:0000313" key="5">
    <source>
        <dbReference type="EMBL" id="TVZ01218.1"/>
    </source>
</evidence>
<evidence type="ECO:0000256" key="3">
    <source>
        <dbReference type="SAM" id="Phobius"/>
    </source>
</evidence>
<keyword evidence="3" id="KW-0472">Membrane</keyword>
<dbReference type="Proteomes" id="UP000460272">
    <property type="component" value="Unassembled WGS sequence"/>
</dbReference>
<sequence length="595" mass="63942">MDEGAAIPELRQELARAATMLDLGRYDEASVLLARLVSAEPGSGRAWCLFARAHLGADRFAEAVEAANRAAAIEPGEEWPHRLASNALMHLGNHAEALRAAAESRRLAPAYWQTHVCVAQAALAAGQPAAAASAADEARRLAPDEPDVHFLSGKVALARGDLDGARRHQERALALDPAHSGAMNELGRIRLRRHDTVGAIRHFISAARTTPGEHIYSRNIDVVIVRSVSRMIYIFVLIAMLLLWIPAVTHTGGLPVAAGFGALALGTLASFVIMMSRLPREARLLARRTVLSRRVMAALAVALGGATIAVAAVTLVPQQELPQTLPIAIVITIAARIVATARLRAPLGPNPPGNRTSPTQPLPPTRRRLGPGTLRPHWFLDEPSAAASRRSFSEFPCYCRRHDPGNSKGIFGVILGRNLGISRGGRGRMSGGGDSVAGRRFPGEVTAAMAYEFQVTVDCAEPHVLAGWWAETLGWVVEPQDEAFIRRMIDAGHAKESDTTVHNGALVWREGAAISHPEGTTRAPRMLFQLVPEAKTVKNRVHLDLRIGTDDLQRTVADLVVRGAKFLHEGQQGPHAWVTLADPESNEFCVSGSAG</sequence>
<keyword evidence="3" id="KW-1133">Transmembrane helix</keyword>
<evidence type="ECO:0000313" key="6">
    <source>
        <dbReference type="Proteomes" id="UP000460272"/>
    </source>
</evidence>
<gene>
    <name evidence="5" type="ORF">EAS64_33610</name>
</gene>
<dbReference type="InterPro" id="IPR041581">
    <property type="entry name" value="Glyoxalase_6"/>
</dbReference>
<reference evidence="5 6" key="1">
    <citation type="submission" date="2018-11" db="EMBL/GenBank/DDBJ databases">
        <title>Trebonia kvetii gen.nov., sp.nov., a novel acidophilic actinobacterium, and proposal of the new actinobacterial family Treboniaceae fam. nov.</title>
        <authorList>
            <person name="Rapoport D."/>
            <person name="Sagova-Mareckova M."/>
            <person name="Sedlacek I."/>
            <person name="Provaznik J."/>
            <person name="Kralova S."/>
            <person name="Pavlinic D."/>
            <person name="Benes V."/>
            <person name="Kopecky J."/>
        </authorList>
    </citation>
    <scope>NUCLEOTIDE SEQUENCE [LARGE SCALE GENOMIC DNA]</scope>
    <source>
        <strain evidence="5 6">15Tr583</strain>
    </source>
</reference>
<dbReference type="PANTHER" id="PTHR35908">
    <property type="entry name" value="HYPOTHETICAL FUSION PROTEIN"/>
    <property type="match status" value="1"/>
</dbReference>
<accession>A0A6P2BQT3</accession>
<dbReference type="Pfam" id="PF14559">
    <property type="entry name" value="TPR_19"/>
    <property type="match status" value="1"/>
</dbReference>
<evidence type="ECO:0000256" key="2">
    <source>
        <dbReference type="SAM" id="MobiDB-lite"/>
    </source>
</evidence>
<comment type="caution">
    <text evidence="5">The sequence shown here is derived from an EMBL/GenBank/DDBJ whole genome shotgun (WGS) entry which is preliminary data.</text>
</comment>
<dbReference type="AlphaFoldDB" id="A0A6P2BQT3"/>
<proteinExistence type="predicted"/>
<dbReference type="PANTHER" id="PTHR35908:SF1">
    <property type="entry name" value="CONSERVED PROTEIN"/>
    <property type="match status" value="1"/>
</dbReference>
<feature type="transmembrane region" description="Helical" evidence="3">
    <location>
        <begin position="254"/>
        <end position="274"/>
    </location>
</feature>
<organism evidence="5 6">
    <name type="scientific">Trebonia kvetii</name>
    <dbReference type="NCBI Taxonomy" id="2480626"/>
    <lineage>
        <taxon>Bacteria</taxon>
        <taxon>Bacillati</taxon>
        <taxon>Actinomycetota</taxon>
        <taxon>Actinomycetes</taxon>
        <taxon>Streptosporangiales</taxon>
        <taxon>Treboniaceae</taxon>
        <taxon>Trebonia</taxon>
    </lineage>
</organism>
<dbReference type="InterPro" id="IPR011990">
    <property type="entry name" value="TPR-like_helical_dom_sf"/>
</dbReference>
<feature type="repeat" description="TPR" evidence="1">
    <location>
        <begin position="146"/>
        <end position="179"/>
    </location>
</feature>
<feature type="transmembrane region" description="Helical" evidence="3">
    <location>
        <begin position="231"/>
        <end position="248"/>
    </location>
</feature>
<dbReference type="EMBL" id="RPFW01000007">
    <property type="protein sequence ID" value="TVZ01218.1"/>
    <property type="molecule type" value="Genomic_DNA"/>
</dbReference>
<dbReference type="PROSITE" id="PS50005">
    <property type="entry name" value="TPR"/>
    <property type="match status" value="1"/>
</dbReference>
<evidence type="ECO:0000259" key="4">
    <source>
        <dbReference type="Pfam" id="PF18029"/>
    </source>
</evidence>
<feature type="transmembrane region" description="Helical" evidence="3">
    <location>
        <begin position="295"/>
        <end position="315"/>
    </location>
</feature>